<name>G4Q755_ACIIR</name>
<feature type="transmembrane region" description="Helical" evidence="1">
    <location>
        <begin position="17"/>
        <end position="37"/>
    </location>
</feature>
<dbReference type="KEGG" id="ain:Acin_2345"/>
<reference evidence="2 3" key="1">
    <citation type="journal article" date="2011" name="J. Bacteriol.">
        <title>Complete genome sequence of Acidaminococcus intestini RYC-MR95, a Gram-negative bacterium from the phylum Firmicutes.</title>
        <authorList>
            <person name="D'Auria G."/>
            <person name="Galan J.C."/>
            <person name="Rodriguez-Alcayna M."/>
            <person name="Moya A."/>
            <person name="Baquero F."/>
            <person name="Latorre A."/>
        </authorList>
    </citation>
    <scope>NUCLEOTIDE SEQUENCE [LARGE SCALE GENOMIC DNA]</scope>
    <source>
        <strain evidence="2 3">RyC-MR95</strain>
    </source>
</reference>
<dbReference type="Proteomes" id="UP000007093">
    <property type="component" value="Chromosome"/>
</dbReference>
<evidence type="ECO:0000313" key="3">
    <source>
        <dbReference type="Proteomes" id="UP000007093"/>
    </source>
</evidence>
<keyword evidence="3" id="KW-1185">Reference proteome</keyword>
<gene>
    <name evidence="2" type="ordered locus">Acin_2345</name>
</gene>
<dbReference type="HOGENOM" id="CLU_2821277_0_0_9"/>
<keyword evidence="1" id="KW-1133">Transmembrane helix</keyword>
<proteinExistence type="predicted"/>
<dbReference type="InParanoid" id="G4Q755"/>
<evidence type="ECO:0000256" key="1">
    <source>
        <dbReference type="SAM" id="Phobius"/>
    </source>
</evidence>
<organism evidence="2 3">
    <name type="scientific">Acidaminococcus intestini (strain RyC-MR95)</name>
    <dbReference type="NCBI Taxonomy" id="568816"/>
    <lineage>
        <taxon>Bacteria</taxon>
        <taxon>Bacillati</taxon>
        <taxon>Bacillota</taxon>
        <taxon>Negativicutes</taxon>
        <taxon>Acidaminococcales</taxon>
        <taxon>Acidaminococcaceae</taxon>
        <taxon>Acidaminococcus</taxon>
    </lineage>
</organism>
<keyword evidence="1" id="KW-0812">Transmembrane</keyword>
<keyword evidence="1" id="KW-0472">Membrane</keyword>
<accession>G4Q755</accession>
<protein>
    <submittedName>
        <fullName evidence="2">Uncharacterized protein</fullName>
    </submittedName>
</protein>
<dbReference type="EMBL" id="CP003058">
    <property type="protein sequence ID" value="AEQ23537.1"/>
    <property type="molecule type" value="Genomic_DNA"/>
</dbReference>
<dbReference type="AlphaFoldDB" id="G4Q755"/>
<evidence type="ECO:0000313" key="2">
    <source>
        <dbReference type="EMBL" id="AEQ23537.1"/>
    </source>
</evidence>
<sequence length="66" mass="7718">MHFWGFLGKNERKMLRFLINVLNIFHLIYLKLSLTILKKDGERKDSLISSSASLFMLCCPQPFDKA</sequence>